<dbReference type="AlphaFoldDB" id="A0A6A3SGR1"/>
<evidence type="ECO:0000313" key="2">
    <source>
        <dbReference type="EMBL" id="KAE9113169.1"/>
    </source>
</evidence>
<proteinExistence type="predicted"/>
<gene>
    <name evidence="2" type="ORF">PF007_g10826</name>
</gene>
<organism evidence="2 3">
    <name type="scientific">Phytophthora fragariae</name>
    <dbReference type="NCBI Taxonomy" id="53985"/>
    <lineage>
        <taxon>Eukaryota</taxon>
        <taxon>Sar</taxon>
        <taxon>Stramenopiles</taxon>
        <taxon>Oomycota</taxon>
        <taxon>Peronosporomycetes</taxon>
        <taxon>Peronosporales</taxon>
        <taxon>Peronosporaceae</taxon>
        <taxon>Phytophthora</taxon>
    </lineage>
</organism>
<evidence type="ECO:0000313" key="3">
    <source>
        <dbReference type="Proteomes" id="UP000441208"/>
    </source>
</evidence>
<feature type="region of interest" description="Disordered" evidence="1">
    <location>
        <begin position="23"/>
        <end position="77"/>
    </location>
</feature>
<accession>A0A6A3SGR1</accession>
<dbReference type="Proteomes" id="UP000441208">
    <property type="component" value="Unassembled WGS sequence"/>
</dbReference>
<feature type="compositionally biased region" description="Low complexity" evidence="1">
    <location>
        <begin position="24"/>
        <end position="33"/>
    </location>
</feature>
<name>A0A6A3SGR1_9STRA</name>
<reference evidence="2 3" key="1">
    <citation type="submission" date="2018-08" db="EMBL/GenBank/DDBJ databases">
        <title>Genomic investigation of the strawberry pathogen Phytophthora fragariae indicates pathogenicity is determined by transcriptional variation in three key races.</title>
        <authorList>
            <person name="Adams T.M."/>
            <person name="Armitage A.D."/>
            <person name="Sobczyk M.K."/>
            <person name="Bates H.J."/>
            <person name="Dunwell J.M."/>
            <person name="Nellist C.F."/>
            <person name="Harrison R.J."/>
        </authorList>
    </citation>
    <scope>NUCLEOTIDE SEQUENCE [LARGE SCALE GENOMIC DNA]</scope>
    <source>
        <strain evidence="2 3">NOV-71</strain>
    </source>
</reference>
<comment type="caution">
    <text evidence="2">The sequence shown here is derived from an EMBL/GenBank/DDBJ whole genome shotgun (WGS) entry which is preliminary data.</text>
</comment>
<dbReference type="EMBL" id="QXFZ01000525">
    <property type="protein sequence ID" value="KAE9113169.1"/>
    <property type="molecule type" value="Genomic_DNA"/>
</dbReference>
<protein>
    <submittedName>
        <fullName evidence="2">Uncharacterized protein</fullName>
    </submittedName>
</protein>
<evidence type="ECO:0000256" key="1">
    <source>
        <dbReference type="SAM" id="MobiDB-lite"/>
    </source>
</evidence>
<sequence>MFDSNLHPTPDQSRSCVGFFLTTAARHPPSARRAGSRRGMRPTSPAQEARHGLPSLEAQALHGGRGGRATAAPTQGHRVDGGVGFAAALAAVGA</sequence>